<dbReference type="KEGG" id="usu:LVJ78_03125"/>
<dbReference type="EMBL" id="CP091507">
    <property type="protein sequence ID" value="UOO80026.1"/>
    <property type="molecule type" value="Genomic_DNA"/>
</dbReference>
<dbReference type="Proteomes" id="UP000829756">
    <property type="component" value="Chromosome"/>
</dbReference>
<evidence type="ECO:0000313" key="4">
    <source>
        <dbReference type="Proteomes" id="UP000294721"/>
    </source>
</evidence>
<proteinExistence type="predicted"/>
<evidence type="ECO:0000313" key="5">
    <source>
        <dbReference type="Proteomes" id="UP000829756"/>
    </source>
</evidence>
<evidence type="ECO:0000259" key="1">
    <source>
        <dbReference type="Pfam" id="PF25191"/>
    </source>
</evidence>
<accession>A0AAE9KHA8</accession>
<dbReference type="Pfam" id="PF25191">
    <property type="entry name" value="DUF7832"/>
    <property type="match status" value="1"/>
</dbReference>
<gene>
    <name evidence="2" type="ORF">EV680_13519</name>
    <name evidence="3" type="ORF">LVJ78_03125</name>
</gene>
<protein>
    <submittedName>
        <fullName evidence="3">Cell surface protein</fullName>
    </submittedName>
</protein>
<sequence length="150" mass="17148">MYDNTRFHTDENYPAGLPAENAATHIGMYWAWAASQNLHNPVWQSAPESAEDFAAMQEGRLSGAEFLLRHMDGALMRDDFNEFGQRFTSFYYDDEEDGYGNFMADYVTTMNTPALGSFYHVADNTENRIKLEAVFQTAFEAWQQSLRPSS</sequence>
<feature type="domain" description="DUF7832" evidence="1">
    <location>
        <begin position="2"/>
        <end position="121"/>
    </location>
</feature>
<reference evidence="2 4" key="1">
    <citation type="submission" date="2019-03" db="EMBL/GenBank/DDBJ databases">
        <title>Genomic Encyclopedia of Type Strains, Phase IV (KMG-IV): sequencing the most valuable type-strain genomes for metagenomic binning, comparative biology and taxonomic classification.</title>
        <authorList>
            <person name="Goeker M."/>
        </authorList>
    </citation>
    <scope>NUCLEOTIDE SEQUENCE [LARGE SCALE GENOMIC DNA]</scope>
    <source>
        <strain evidence="2 4">DSM 17474</strain>
    </source>
</reference>
<name>A0AAE9KHA8_9NEIS</name>
<dbReference type="EMBL" id="SLXE01000035">
    <property type="protein sequence ID" value="TCP00791.1"/>
    <property type="molecule type" value="Genomic_DNA"/>
</dbReference>
<dbReference type="InterPro" id="IPR057154">
    <property type="entry name" value="DUF7832"/>
</dbReference>
<reference evidence="3" key="3">
    <citation type="journal article" date="2022" name="Res Sq">
        <title>Evolution of multicellular longitudinally dividing oral cavity symbionts (Neisseriaceae).</title>
        <authorList>
            <person name="Nyongesa S."/>
            <person name="Weber P."/>
            <person name="Bernet E."/>
            <person name="Pullido F."/>
            <person name="Nieckarz M."/>
            <person name="Delaby M."/>
            <person name="Nieves C."/>
            <person name="Viehboeck T."/>
            <person name="Krause N."/>
            <person name="Rivera-Millot A."/>
            <person name="Nakamura A."/>
            <person name="Vischer N."/>
            <person name="VanNieuwenhze M."/>
            <person name="Brun Y."/>
            <person name="Cava F."/>
            <person name="Bulgheresi S."/>
            <person name="Veyrier F."/>
        </authorList>
    </citation>
    <scope>NUCLEOTIDE SEQUENCE</scope>
    <source>
        <strain evidence="3">1258/02</strain>
    </source>
</reference>
<evidence type="ECO:0000313" key="3">
    <source>
        <dbReference type="EMBL" id="UOO80026.1"/>
    </source>
</evidence>
<dbReference type="RefSeq" id="WP_132954701.1">
    <property type="nucleotide sequence ID" value="NZ_CBDUCQ010000027.1"/>
</dbReference>
<evidence type="ECO:0000313" key="2">
    <source>
        <dbReference type="EMBL" id="TCP00791.1"/>
    </source>
</evidence>
<dbReference type="Proteomes" id="UP000294721">
    <property type="component" value="Unassembled WGS sequence"/>
</dbReference>
<dbReference type="AlphaFoldDB" id="A0AAE9KHA8"/>
<reference evidence="3" key="2">
    <citation type="submission" date="2021-12" db="EMBL/GenBank/DDBJ databases">
        <authorList>
            <person name="Veyrier F.J."/>
        </authorList>
    </citation>
    <scope>NUCLEOTIDE SEQUENCE</scope>
    <source>
        <strain evidence="3">1258/02</strain>
    </source>
</reference>
<organism evidence="3 5">
    <name type="scientific">Uruburuella suis</name>
    <dbReference type="NCBI Taxonomy" id="252130"/>
    <lineage>
        <taxon>Bacteria</taxon>
        <taxon>Pseudomonadati</taxon>
        <taxon>Pseudomonadota</taxon>
        <taxon>Betaproteobacteria</taxon>
        <taxon>Neisseriales</taxon>
        <taxon>Neisseriaceae</taxon>
        <taxon>Uruburuella</taxon>
    </lineage>
</organism>
<keyword evidence="4" id="KW-1185">Reference proteome</keyword>